<evidence type="ECO:0000256" key="5">
    <source>
        <dbReference type="ARBA" id="ARBA00022989"/>
    </source>
</evidence>
<dbReference type="Proteomes" id="UP000316292">
    <property type="component" value="Unassembled WGS sequence"/>
</dbReference>
<protein>
    <submittedName>
        <fullName evidence="12">HlyC/CorC family transporter</fullName>
    </submittedName>
</protein>
<feature type="transmembrane region" description="Helical" evidence="9">
    <location>
        <begin position="15"/>
        <end position="37"/>
    </location>
</feature>
<keyword evidence="6 8" id="KW-0472">Membrane</keyword>
<comment type="subcellular location">
    <subcellularLocation>
        <location evidence="1">Cell membrane</location>
        <topology evidence="1">Multi-pass membrane protein</topology>
    </subcellularLocation>
</comment>
<dbReference type="InterPro" id="IPR002550">
    <property type="entry name" value="CNNM"/>
</dbReference>
<keyword evidence="4" id="KW-0677">Repeat</keyword>
<dbReference type="InterPro" id="IPR000644">
    <property type="entry name" value="CBS_dom"/>
</dbReference>
<reference evidence="14 15" key="1">
    <citation type="journal article" date="2019" name="Nat. Microbiol.">
        <title>Mediterranean grassland soil C-N compound turnover is dependent on rainfall and depth, and is mediated by genomically divergent microorganisms.</title>
        <authorList>
            <person name="Diamond S."/>
            <person name="Andeer P.F."/>
            <person name="Li Z."/>
            <person name="Crits-Christoph A."/>
            <person name="Burstein D."/>
            <person name="Anantharaman K."/>
            <person name="Lane K.R."/>
            <person name="Thomas B.C."/>
            <person name="Pan C."/>
            <person name="Northen T.R."/>
            <person name="Banfield J.F."/>
        </authorList>
    </citation>
    <scope>NUCLEOTIDE SEQUENCE [LARGE SCALE GENOMIC DNA]</scope>
    <source>
        <strain evidence="12">WS_1</strain>
        <strain evidence="13">WS_5</strain>
    </source>
</reference>
<dbReference type="InterPro" id="IPR046342">
    <property type="entry name" value="CBS_dom_sf"/>
</dbReference>
<keyword evidence="3 8" id="KW-0812">Transmembrane</keyword>
<feature type="domain" description="CBS" evidence="10">
    <location>
        <begin position="293"/>
        <end position="349"/>
    </location>
</feature>
<evidence type="ECO:0000313" key="14">
    <source>
        <dbReference type="Proteomes" id="UP000316292"/>
    </source>
</evidence>
<evidence type="ECO:0000256" key="7">
    <source>
        <dbReference type="PROSITE-ProRule" id="PRU00703"/>
    </source>
</evidence>
<evidence type="ECO:0000313" key="12">
    <source>
        <dbReference type="EMBL" id="TMQ49529.1"/>
    </source>
</evidence>
<evidence type="ECO:0000256" key="3">
    <source>
        <dbReference type="ARBA" id="ARBA00022692"/>
    </source>
</evidence>
<evidence type="ECO:0000313" key="13">
    <source>
        <dbReference type="EMBL" id="TMQ61937.1"/>
    </source>
</evidence>
<evidence type="ECO:0000313" key="15">
    <source>
        <dbReference type="Proteomes" id="UP000320913"/>
    </source>
</evidence>
<dbReference type="AlphaFoldDB" id="A0A538SDS5"/>
<dbReference type="SUPFAM" id="SSF54631">
    <property type="entry name" value="CBS-domain pair"/>
    <property type="match status" value="1"/>
</dbReference>
<evidence type="ECO:0000256" key="4">
    <source>
        <dbReference type="ARBA" id="ARBA00022737"/>
    </source>
</evidence>
<keyword evidence="5 8" id="KW-1133">Transmembrane helix</keyword>
<dbReference type="EMBL" id="VBOV01000011">
    <property type="protein sequence ID" value="TMQ61937.1"/>
    <property type="molecule type" value="Genomic_DNA"/>
</dbReference>
<dbReference type="PROSITE" id="PS51846">
    <property type="entry name" value="CNNM"/>
    <property type="match status" value="1"/>
</dbReference>
<evidence type="ECO:0000256" key="6">
    <source>
        <dbReference type="ARBA" id="ARBA00023136"/>
    </source>
</evidence>
<keyword evidence="2" id="KW-1003">Cell membrane</keyword>
<dbReference type="PANTHER" id="PTHR43099:SF5">
    <property type="entry name" value="HLYC_CORC FAMILY TRANSPORTER"/>
    <property type="match status" value="1"/>
</dbReference>
<dbReference type="GO" id="GO:0005886">
    <property type="term" value="C:plasma membrane"/>
    <property type="evidence" value="ECO:0007669"/>
    <property type="project" value="UniProtKB-SubCell"/>
</dbReference>
<dbReference type="EMBL" id="VBOR01000056">
    <property type="protein sequence ID" value="TMQ49529.1"/>
    <property type="molecule type" value="Genomic_DNA"/>
</dbReference>
<dbReference type="InterPro" id="IPR051676">
    <property type="entry name" value="UPF0053_domain"/>
</dbReference>
<name>A0A538SDS5_UNCEI</name>
<evidence type="ECO:0000256" key="8">
    <source>
        <dbReference type="PROSITE-ProRule" id="PRU01193"/>
    </source>
</evidence>
<feature type="transmembrane region" description="Helical" evidence="9">
    <location>
        <begin position="66"/>
        <end position="84"/>
    </location>
</feature>
<proteinExistence type="predicted"/>
<gene>
    <name evidence="12" type="ORF">E6K71_04670</name>
    <name evidence="13" type="ORF">E6K75_00535</name>
</gene>
<feature type="transmembrane region" description="Helical" evidence="9">
    <location>
        <begin position="104"/>
        <end position="128"/>
    </location>
</feature>
<dbReference type="InterPro" id="IPR044751">
    <property type="entry name" value="Ion_transp-like_CBS"/>
</dbReference>
<dbReference type="Pfam" id="PF01595">
    <property type="entry name" value="CNNM"/>
    <property type="match status" value="1"/>
</dbReference>
<comment type="caution">
    <text evidence="12">The sequence shown here is derived from an EMBL/GenBank/DDBJ whole genome shotgun (WGS) entry which is preliminary data.</text>
</comment>
<dbReference type="CDD" id="cd04590">
    <property type="entry name" value="CBS_pair_CorC_HlyC_assoc"/>
    <property type="match status" value="1"/>
</dbReference>
<dbReference type="Gene3D" id="3.10.580.10">
    <property type="entry name" value="CBS-domain"/>
    <property type="match status" value="1"/>
</dbReference>
<evidence type="ECO:0000256" key="9">
    <source>
        <dbReference type="SAM" id="Phobius"/>
    </source>
</evidence>
<dbReference type="PROSITE" id="PS51371">
    <property type="entry name" value="CBS"/>
    <property type="match status" value="2"/>
</dbReference>
<feature type="domain" description="CBS" evidence="10">
    <location>
        <begin position="229"/>
        <end position="290"/>
    </location>
</feature>
<organism evidence="12 14">
    <name type="scientific">Eiseniibacteriota bacterium</name>
    <dbReference type="NCBI Taxonomy" id="2212470"/>
    <lineage>
        <taxon>Bacteria</taxon>
        <taxon>Candidatus Eiseniibacteriota</taxon>
    </lineage>
</organism>
<keyword evidence="7" id="KW-0129">CBS domain</keyword>
<accession>A0A538SDS5</accession>
<evidence type="ECO:0000259" key="11">
    <source>
        <dbReference type="PROSITE" id="PS51846"/>
    </source>
</evidence>
<evidence type="ECO:0000256" key="1">
    <source>
        <dbReference type="ARBA" id="ARBA00004651"/>
    </source>
</evidence>
<evidence type="ECO:0000259" key="10">
    <source>
        <dbReference type="PROSITE" id="PS51371"/>
    </source>
</evidence>
<evidence type="ECO:0000256" key="2">
    <source>
        <dbReference type="ARBA" id="ARBA00022475"/>
    </source>
</evidence>
<dbReference type="Proteomes" id="UP000320913">
    <property type="component" value="Unassembled WGS sequence"/>
</dbReference>
<sequence length="384" mass="42216">MPGFVGELLHAGQVLLIPVLVLCNAFFVAAEFSLVTVRRTRLEELQGKRTPGVWFALQATARIDQMIAATQLGITMTSLALGWIGEPGLAHFIQPWFRFLPAAWGPVAAHTAATVFAFACITFLHVVVGELAPKTIAIRIPDVVAIRLAAPLLAFERVGRPFIRLTSYAGRSLARAMGYAPAPHQHVHSVEELQLLVEDVSEAGRMSAEHAELLKNAFRLPAKKVEEAMVPLAKVAMLDLRATPDQILQAVQDSVHTRFPVYEGDRTNIVGIVNAKDLFYIYTTSGLIQIADAMYPPTWAPPDRSIAEQLKEFRKIRRQMAIVGVPGNVLGIITLEDIIEELVGEIEDEHDVRGVREAVEAAVATRAPAAEGRPRWPWAQKREG</sequence>
<feature type="domain" description="CNNM transmembrane" evidence="11">
    <location>
        <begin position="6"/>
        <end position="210"/>
    </location>
</feature>
<dbReference type="PANTHER" id="PTHR43099">
    <property type="entry name" value="UPF0053 PROTEIN YRKA"/>
    <property type="match status" value="1"/>
</dbReference>
<dbReference type="Pfam" id="PF00571">
    <property type="entry name" value="CBS"/>
    <property type="match status" value="1"/>
</dbReference>